<dbReference type="PANTHER" id="PTHR43437">
    <property type="entry name" value="HYDROXYACYL-THIOESTER DEHYDRATASE TYPE 2, MITOCHONDRIAL-RELATED"/>
    <property type="match status" value="1"/>
</dbReference>
<organism evidence="3 4">
    <name type="scientific">Paucilactobacillus oligofermentans DSM 15707 = LMG 22743</name>
    <dbReference type="NCBI Taxonomy" id="1423778"/>
    <lineage>
        <taxon>Bacteria</taxon>
        <taxon>Bacillati</taxon>
        <taxon>Bacillota</taxon>
        <taxon>Bacilli</taxon>
        <taxon>Lactobacillales</taxon>
        <taxon>Lactobacillaceae</taxon>
        <taxon>Paucilactobacillus</taxon>
    </lineage>
</organism>
<evidence type="ECO:0000313" key="3">
    <source>
        <dbReference type="EMBL" id="KRL57744.1"/>
    </source>
</evidence>
<dbReference type="GO" id="GO:0004312">
    <property type="term" value="F:fatty acid synthase activity"/>
    <property type="evidence" value="ECO:0007669"/>
    <property type="project" value="InterPro"/>
</dbReference>
<dbReference type="AlphaFoldDB" id="A0A0R1RKQ1"/>
<dbReference type="STRING" id="1423778.FC70_GL000215"/>
<dbReference type="InterPro" id="IPR050965">
    <property type="entry name" value="UPF0336/Enoyl-CoA_hydratase"/>
</dbReference>
<dbReference type="PATRIC" id="fig|1423778.4.peg.233"/>
<keyword evidence="1" id="KW-0456">Lyase</keyword>
<evidence type="ECO:0000256" key="1">
    <source>
        <dbReference type="ARBA" id="ARBA00023239"/>
    </source>
</evidence>
<dbReference type="Pfam" id="PF01575">
    <property type="entry name" value="MaoC_dehydratas"/>
    <property type="match status" value="1"/>
</dbReference>
<dbReference type="PANTHER" id="PTHR43437:SF3">
    <property type="entry name" value="HYDROXYACYL-THIOESTER DEHYDRATASE TYPE 2, MITOCHONDRIAL"/>
    <property type="match status" value="1"/>
</dbReference>
<dbReference type="InterPro" id="IPR002539">
    <property type="entry name" value="MaoC-like_dom"/>
</dbReference>
<dbReference type="SUPFAM" id="SSF54637">
    <property type="entry name" value="Thioesterase/thiol ester dehydrase-isomerase"/>
    <property type="match status" value="1"/>
</dbReference>
<gene>
    <name evidence="3" type="ORF">FC70_GL000215</name>
</gene>
<dbReference type="InterPro" id="IPR029069">
    <property type="entry name" value="HotDog_dom_sf"/>
</dbReference>
<sequence length="144" mass="15724">MEKYQIVTENDIKIGMTGEFCKEVIKENIEQFAKITGDENPMHMDNNFAKTTQFGKRIAHGMFSASLISAVIGMKIPGPGAIYLGQSLNFKAPVYFGDVLVAKATVVKISQKANFKIVTLDTVVTNQDGVIVTDGQAKVIPVKK</sequence>
<dbReference type="FunFam" id="3.10.129.10:FF:000042">
    <property type="entry name" value="MaoC domain protein dehydratase"/>
    <property type="match status" value="1"/>
</dbReference>
<dbReference type="InterPro" id="IPR003965">
    <property type="entry name" value="Fatty_acid_synthase"/>
</dbReference>
<dbReference type="RefSeq" id="WP_057889174.1">
    <property type="nucleotide sequence ID" value="NZ_AZFE01000003.1"/>
</dbReference>
<proteinExistence type="predicted"/>
<dbReference type="CDD" id="cd03449">
    <property type="entry name" value="R_hydratase"/>
    <property type="match status" value="1"/>
</dbReference>
<dbReference type="Gene3D" id="3.10.129.10">
    <property type="entry name" value="Hotdog Thioesterase"/>
    <property type="match status" value="1"/>
</dbReference>
<feature type="domain" description="MaoC-like" evidence="2">
    <location>
        <begin position="23"/>
        <end position="125"/>
    </location>
</feature>
<dbReference type="GO" id="GO:0006633">
    <property type="term" value="P:fatty acid biosynthetic process"/>
    <property type="evidence" value="ECO:0007669"/>
    <property type="project" value="InterPro"/>
</dbReference>
<accession>A0A0R1RKQ1</accession>
<dbReference type="PRINTS" id="PR01483">
    <property type="entry name" value="FASYNTHASE"/>
</dbReference>
<reference evidence="3 4" key="1">
    <citation type="journal article" date="2015" name="Genome Announc.">
        <title>Expanding the biotechnology potential of lactobacilli through comparative genomics of 213 strains and associated genera.</title>
        <authorList>
            <person name="Sun Z."/>
            <person name="Harris H.M."/>
            <person name="McCann A."/>
            <person name="Guo C."/>
            <person name="Argimon S."/>
            <person name="Zhang W."/>
            <person name="Yang X."/>
            <person name="Jeffery I.B."/>
            <person name="Cooney J.C."/>
            <person name="Kagawa T.F."/>
            <person name="Liu W."/>
            <person name="Song Y."/>
            <person name="Salvetti E."/>
            <person name="Wrobel A."/>
            <person name="Rasinkangas P."/>
            <person name="Parkhill J."/>
            <person name="Rea M.C."/>
            <person name="O'Sullivan O."/>
            <person name="Ritari J."/>
            <person name="Douillard F.P."/>
            <person name="Paul Ross R."/>
            <person name="Yang R."/>
            <person name="Briner A.E."/>
            <person name="Felis G.E."/>
            <person name="de Vos W.M."/>
            <person name="Barrangou R."/>
            <person name="Klaenhammer T.R."/>
            <person name="Caufield P.W."/>
            <person name="Cui Y."/>
            <person name="Zhang H."/>
            <person name="O'Toole P.W."/>
        </authorList>
    </citation>
    <scope>NUCLEOTIDE SEQUENCE [LARGE SCALE GENOMIC DNA]</scope>
    <source>
        <strain evidence="3 4">DSM 15707</strain>
    </source>
</reference>
<dbReference type="KEGG" id="lol:LACOL_1479"/>
<protein>
    <submittedName>
        <fullName evidence="3">Crotonase</fullName>
    </submittedName>
</protein>
<dbReference type="OrthoDB" id="9801625at2"/>
<comment type="caution">
    <text evidence="3">The sequence shown here is derived from an EMBL/GenBank/DDBJ whole genome shotgun (WGS) entry which is preliminary data.</text>
</comment>
<dbReference type="GO" id="GO:0005835">
    <property type="term" value="C:fatty acid synthase complex"/>
    <property type="evidence" value="ECO:0007669"/>
    <property type="project" value="InterPro"/>
</dbReference>
<keyword evidence="4" id="KW-1185">Reference proteome</keyword>
<name>A0A0R1RKQ1_9LACO</name>
<dbReference type="EMBL" id="AZFE01000003">
    <property type="protein sequence ID" value="KRL57744.1"/>
    <property type="molecule type" value="Genomic_DNA"/>
</dbReference>
<evidence type="ECO:0000313" key="4">
    <source>
        <dbReference type="Proteomes" id="UP000051697"/>
    </source>
</evidence>
<dbReference type="GO" id="GO:0019171">
    <property type="term" value="F:(3R)-hydroxyacyl-[acyl-carrier-protein] dehydratase activity"/>
    <property type="evidence" value="ECO:0007669"/>
    <property type="project" value="TreeGrafter"/>
</dbReference>
<dbReference type="Proteomes" id="UP000051697">
    <property type="component" value="Unassembled WGS sequence"/>
</dbReference>
<evidence type="ECO:0000259" key="2">
    <source>
        <dbReference type="Pfam" id="PF01575"/>
    </source>
</evidence>